<evidence type="ECO:0000256" key="5">
    <source>
        <dbReference type="ARBA" id="ARBA00023004"/>
    </source>
</evidence>
<dbReference type="InterPro" id="IPR007197">
    <property type="entry name" value="rSAM"/>
</dbReference>
<sequence length="190" mass="21748">MDSPPSRKEGNPCGIQHMRNFNFYFKMNTLNSPLSALHLLSTYPETIVDGEGIRYSIYLAGCSHHCVGCHNPESWNPRAGELLTEERIQSIIREIKANPLLDGVTFSGGDPFYNPEAFLLFVKRVKEETALNIWCYTGYTYEEILANPRLKAVLDYIDVLVDGRFEQALFSPYLEFRGSSNQRILRIGYR</sequence>
<evidence type="ECO:0000256" key="3">
    <source>
        <dbReference type="ARBA" id="ARBA00022691"/>
    </source>
</evidence>
<keyword evidence="7" id="KW-0560">Oxidoreductase</keyword>
<dbReference type="PIRSF" id="PIRSF000368">
    <property type="entry name" value="NrdG"/>
    <property type="match status" value="1"/>
</dbReference>
<dbReference type="PATRIC" id="fig|1235785.3.peg.4339"/>
<keyword evidence="6" id="KW-0411">Iron-sulfur</keyword>
<dbReference type="GO" id="GO:0043365">
    <property type="term" value="F:[formate-C-acetyltransferase]-activating enzyme activity"/>
    <property type="evidence" value="ECO:0007669"/>
    <property type="project" value="InterPro"/>
</dbReference>
<dbReference type="Gene3D" id="3.20.20.70">
    <property type="entry name" value="Aldolase class I"/>
    <property type="match status" value="1"/>
</dbReference>
<dbReference type="InterPro" id="IPR058240">
    <property type="entry name" value="rSAM_sf"/>
</dbReference>
<organism evidence="9 10">
    <name type="scientific">Bacteroides thetaiotaomicron dnLKV9</name>
    <dbReference type="NCBI Taxonomy" id="1235785"/>
    <lineage>
        <taxon>Bacteria</taxon>
        <taxon>Pseudomonadati</taxon>
        <taxon>Bacteroidota</taxon>
        <taxon>Bacteroidia</taxon>
        <taxon>Bacteroidales</taxon>
        <taxon>Bacteroidaceae</taxon>
        <taxon>Bacteroides</taxon>
    </lineage>
</organism>
<evidence type="ECO:0000256" key="2">
    <source>
        <dbReference type="ARBA" id="ARBA00022485"/>
    </source>
</evidence>
<evidence type="ECO:0000256" key="1">
    <source>
        <dbReference type="ARBA" id="ARBA00001966"/>
    </source>
</evidence>
<evidence type="ECO:0000256" key="6">
    <source>
        <dbReference type="ARBA" id="ARBA00023014"/>
    </source>
</evidence>
<evidence type="ECO:0000256" key="4">
    <source>
        <dbReference type="ARBA" id="ARBA00022723"/>
    </source>
</evidence>
<dbReference type="HOGENOM" id="CLU_089926_0_0_10"/>
<evidence type="ECO:0000313" key="9">
    <source>
        <dbReference type="EMBL" id="EOR97478.1"/>
    </source>
</evidence>
<dbReference type="InterPro" id="IPR012837">
    <property type="entry name" value="NrdG"/>
</dbReference>
<name>R9H0P1_BACT4</name>
<evidence type="ECO:0000259" key="8">
    <source>
        <dbReference type="PROSITE" id="PS51918"/>
    </source>
</evidence>
<keyword evidence="4" id="KW-0479">Metal-binding</keyword>
<dbReference type="GO" id="GO:0004748">
    <property type="term" value="F:ribonucleoside-diphosphate reductase activity, thioredoxin disulfide as acceptor"/>
    <property type="evidence" value="ECO:0007669"/>
    <property type="project" value="TreeGrafter"/>
</dbReference>
<dbReference type="SFLD" id="SFLDS00029">
    <property type="entry name" value="Radical_SAM"/>
    <property type="match status" value="1"/>
</dbReference>
<dbReference type="SUPFAM" id="SSF102114">
    <property type="entry name" value="Radical SAM enzymes"/>
    <property type="match status" value="1"/>
</dbReference>
<dbReference type="InterPro" id="IPR034457">
    <property type="entry name" value="Organic_radical-activating"/>
</dbReference>
<dbReference type="Pfam" id="PF13353">
    <property type="entry name" value="Fer4_12"/>
    <property type="match status" value="1"/>
</dbReference>
<dbReference type="GO" id="GO:0051539">
    <property type="term" value="F:4 iron, 4 sulfur cluster binding"/>
    <property type="evidence" value="ECO:0007669"/>
    <property type="project" value="UniProtKB-KW"/>
</dbReference>
<comment type="similarity">
    <text evidence="7">Belongs to the organic radical-activating enzymes family.</text>
</comment>
<dbReference type="CDD" id="cd01335">
    <property type="entry name" value="Radical_SAM"/>
    <property type="match status" value="1"/>
</dbReference>
<dbReference type="SFLD" id="SFLDF00299">
    <property type="entry name" value="anaerobic_ribonucleoside-triph"/>
    <property type="match status" value="1"/>
</dbReference>
<accession>R9H0P1</accession>
<dbReference type="GO" id="GO:0046872">
    <property type="term" value="F:metal ion binding"/>
    <property type="evidence" value="ECO:0007669"/>
    <property type="project" value="UniProtKB-KW"/>
</dbReference>
<protein>
    <recommendedName>
        <fullName evidence="7">Anaerobic ribonucleoside-triphosphate reductase-activating protein</fullName>
        <ecNumber evidence="7">1.97.1.-</ecNumber>
    </recommendedName>
</protein>
<dbReference type="PANTHER" id="PTHR30352:SF2">
    <property type="entry name" value="ANAEROBIC RIBONUCLEOSIDE-TRIPHOSPHATE REDUCTASE-ACTIVATING PROTEIN"/>
    <property type="match status" value="1"/>
</dbReference>
<keyword evidence="2" id="KW-0004">4Fe-4S</keyword>
<dbReference type="NCBIfam" id="TIGR02491">
    <property type="entry name" value="NrdG"/>
    <property type="match status" value="1"/>
</dbReference>
<evidence type="ECO:0000256" key="7">
    <source>
        <dbReference type="PIRNR" id="PIRNR000368"/>
    </source>
</evidence>
<reference evidence="9 10" key="1">
    <citation type="submission" date="2013-04" db="EMBL/GenBank/DDBJ databases">
        <title>The Genome Sequence of Bacteroides thetaiotaomicron dnLKV9.</title>
        <authorList>
            <consortium name="The Broad Institute Genomics Platform"/>
            <consortium name="The Broad Institute Genome Sequencing Center for Infectious Disease"/>
            <person name="Earl A."/>
            <person name="Xavier R."/>
            <person name="Kuhn K."/>
            <person name="Stappenbeck T."/>
            <person name="Walker B."/>
            <person name="Young S."/>
            <person name="Zeng Q."/>
            <person name="Gargeya S."/>
            <person name="Fitzgerald M."/>
            <person name="Haas B."/>
            <person name="Abouelleil A."/>
            <person name="Allen A.W."/>
            <person name="Alvarado L."/>
            <person name="Arachchi H.M."/>
            <person name="Berlin A.M."/>
            <person name="Chapman S.B."/>
            <person name="Gainer-Dewar J."/>
            <person name="Goldberg J."/>
            <person name="Griggs A."/>
            <person name="Gujja S."/>
            <person name="Hansen M."/>
            <person name="Howarth C."/>
            <person name="Imamovic A."/>
            <person name="Ireland A."/>
            <person name="Larimer J."/>
            <person name="McCowan C."/>
            <person name="Murphy C."/>
            <person name="Pearson M."/>
            <person name="Poon T.W."/>
            <person name="Priest M."/>
            <person name="Roberts A."/>
            <person name="Saif S."/>
            <person name="Shea T."/>
            <person name="Sisk P."/>
            <person name="Sykes S."/>
            <person name="Wortman J."/>
            <person name="Nusbaum C."/>
            <person name="Birren B."/>
        </authorList>
    </citation>
    <scope>NUCLEOTIDE SEQUENCE [LARGE SCALE GENOMIC DNA]</scope>
    <source>
        <strain evidence="10">dnLKV9</strain>
    </source>
</reference>
<dbReference type="PANTHER" id="PTHR30352">
    <property type="entry name" value="PYRUVATE FORMATE-LYASE-ACTIVATING ENZYME"/>
    <property type="match status" value="1"/>
</dbReference>
<dbReference type="SFLD" id="SFLDG01063">
    <property type="entry name" value="activating_enzymes__group_1"/>
    <property type="match status" value="1"/>
</dbReference>
<comment type="caution">
    <text evidence="9">The sequence shown here is derived from an EMBL/GenBank/DDBJ whole genome shotgun (WGS) entry which is preliminary data.</text>
</comment>
<keyword evidence="5" id="KW-0408">Iron</keyword>
<proteinExistence type="inferred from homology"/>
<dbReference type="AlphaFoldDB" id="R9H0P1"/>
<keyword evidence="3" id="KW-0949">S-adenosyl-L-methionine</keyword>
<dbReference type="PROSITE" id="PS51918">
    <property type="entry name" value="RADICAL_SAM"/>
    <property type="match status" value="1"/>
</dbReference>
<dbReference type="EMBL" id="ASSM01000016">
    <property type="protein sequence ID" value="EOR97478.1"/>
    <property type="molecule type" value="Genomic_DNA"/>
</dbReference>
<comment type="cofactor">
    <cofactor evidence="1">
        <name>[4Fe-4S] cluster</name>
        <dbReference type="ChEBI" id="CHEBI:49883"/>
    </cofactor>
</comment>
<gene>
    <name evidence="9" type="ORF">C799_04313</name>
</gene>
<dbReference type="EC" id="1.97.1.-" evidence="7"/>
<evidence type="ECO:0000313" key="10">
    <source>
        <dbReference type="Proteomes" id="UP000014207"/>
    </source>
</evidence>
<comment type="function">
    <text evidence="7">Activation of anaerobic ribonucleoside-triphosphate reductase under anaerobic conditions by generation of an organic free radical, using S-adenosylmethionine and reduced flavodoxin as cosubstrates to produce 5'-deoxy-adenosine.</text>
</comment>
<feature type="domain" description="Radical SAM core" evidence="8">
    <location>
        <begin position="48"/>
        <end position="190"/>
    </location>
</feature>
<dbReference type="Proteomes" id="UP000014207">
    <property type="component" value="Unassembled WGS sequence"/>
</dbReference>
<dbReference type="SFLD" id="SFLDG01066">
    <property type="entry name" value="organic_radical-activating_enz"/>
    <property type="match status" value="1"/>
</dbReference>
<dbReference type="InterPro" id="IPR013785">
    <property type="entry name" value="Aldolase_TIM"/>
</dbReference>